<keyword evidence="5 10" id="KW-1133">Transmembrane helix</keyword>
<dbReference type="InterPro" id="IPR003691">
    <property type="entry name" value="FluC"/>
</dbReference>
<protein>
    <submittedName>
        <fullName evidence="11">Uncharacterized protein</fullName>
    </submittedName>
</protein>
<keyword evidence="12" id="KW-1185">Reference proteome</keyword>
<evidence type="ECO:0000256" key="8">
    <source>
        <dbReference type="ARBA" id="ARBA00035585"/>
    </source>
</evidence>
<dbReference type="Proteomes" id="UP001623330">
    <property type="component" value="Unassembled WGS sequence"/>
</dbReference>
<feature type="transmembrane region" description="Helical" evidence="10">
    <location>
        <begin position="279"/>
        <end position="299"/>
    </location>
</feature>
<feature type="transmembrane region" description="Helical" evidence="10">
    <location>
        <begin position="132"/>
        <end position="154"/>
    </location>
</feature>
<dbReference type="Pfam" id="PF02537">
    <property type="entry name" value="CRCB"/>
    <property type="match status" value="2"/>
</dbReference>
<dbReference type="PANTHER" id="PTHR28259">
    <property type="entry name" value="FLUORIDE EXPORT PROTEIN 1-RELATED"/>
    <property type="match status" value="1"/>
</dbReference>
<dbReference type="PANTHER" id="PTHR28259:SF1">
    <property type="entry name" value="FLUORIDE EXPORT PROTEIN 1-RELATED"/>
    <property type="match status" value="1"/>
</dbReference>
<comment type="similarity">
    <text evidence="7">Belongs to the fluoride channel Fluc/FEX (TC 1.A.43) family.</text>
</comment>
<evidence type="ECO:0000256" key="10">
    <source>
        <dbReference type="SAM" id="Phobius"/>
    </source>
</evidence>
<evidence type="ECO:0000256" key="9">
    <source>
        <dbReference type="SAM" id="MobiDB-lite"/>
    </source>
</evidence>
<evidence type="ECO:0000256" key="4">
    <source>
        <dbReference type="ARBA" id="ARBA00022692"/>
    </source>
</evidence>
<feature type="transmembrane region" description="Helical" evidence="10">
    <location>
        <begin position="86"/>
        <end position="112"/>
    </location>
</feature>
<feature type="transmembrane region" description="Helical" evidence="10">
    <location>
        <begin position="319"/>
        <end position="339"/>
    </location>
</feature>
<comment type="function">
    <text evidence="1">Fluoride channel required for the rapid expulsion of cytoplasmic fluoride.</text>
</comment>
<comment type="subcellular location">
    <subcellularLocation>
        <location evidence="2">Cell membrane</location>
        <topology evidence="2">Multi-pass membrane protein</topology>
    </subcellularLocation>
</comment>
<sequence>MLSSPWQKIQGNKYLRKDGLAHFVCCYILCTILGNYARQGIESLTTYTPSYITPTTVLWANCGACVIMGILQDLKEPVFNAGGYQTLFLSLTTGFCGSFSSFSTMMLEIFTYSTSLTSGDIKLKLHLPNRAYGMMEFLSVLITHLGISMTSLLFGRQLARDVMVPYIVMETTDVSNASSSNIDTENSDEDNSAEKNGSFEEPVKFIRPWCEKVLFVMDISLTVMSIPIMAMIIVLAGYYENYSRARWTLPCLFGIPGSFLRYYLALWFNNKKYINNYPLGTYIANCFASLMLAVFILIQRGQKNSFTHLRIIENVNTCHVVGALANGFCGSLSTISTFINEVYGKNIIFTLKYYFSTIFTAYCLYVIILGSYAWSKGLTEPVC</sequence>
<feature type="region of interest" description="Disordered" evidence="9">
    <location>
        <begin position="177"/>
        <end position="196"/>
    </location>
</feature>
<comment type="caution">
    <text evidence="11">The sequence shown here is derived from an EMBL/GenBank/DDBJ whole genome shotgun (WGS) entry which is preliminary data.</text>
</comment>
<evidence type="ECO:0000256" key="5">
    <source>
        <dbReference type="ARBA" id="ARBA00022989"/>
    </source>
</evidence>
<evidence type="ECO:0000313" key="11">
    <source>
        <dbReference type="EMBL" id="KAL3229032.1"/>
    </source>
</evidence>
<reference evidence="11 12" key="1">
    <citation type="submission" date="2024-05" db="EMBL/GenBank/DDBJ databases">
        <title>Long read based assembly of the Candida bracarensis genome reveals expanded adhesin content.</title>
        <authorList>
            <person name="Marcet-Houben M."/>
            <person name="Ksiezopolska E."/>
            <person name="Gabaldon T."/>
        </authorList>
    </citation>
    <scope>NUCLEOTIDE SEQUENCE [LARGE SCALE GENOMIC DNA]</scope>
    <source>
        <strain evidence="11 12">CBM6</strain>
    </source>
</reference>
<accession>A0ABR4NMK6</accession>
<organism evidence="11 12">
    <name type="scientific">Nakaseomyces bracarensis</name>
    <dbReference type="NCBI Taxonomy" id="273131"/>
    <lineage>
        <taxon>Eukaryota</taxon>
        <taxon>Fungi</taxon>
        <taxon>Dikarya</taxon>
        <taxon>Ascomycota</taxon>
        <taxon>Saccharomycotina</taxon>
        <taxon>Saccharomycetes</taxon>
        <taxon>Saccharomycetales</taxon>
        <taxon>Saccharomycetaceae</taxon>
        <taxon>Nakaseomyces</taxon>
    </lineage>
</organism>
<feature type="transmembrane region" description="Helical" evidence="10">
    <location>
        <begin position="20"/>
        <end position="37"/>
    </location>
</feature>
<proteinExistence type="inferred from homology"/>
<feature type="transmembrane region" description="Helical" evidence="10">
    <location>
        <begin position="351"/>
        <end position="374"/>
    </location>
</feature>
<keyword evidence="6 10" id="KW-0472">Membrane</keyword>
<keyword evidence="4 10" id="KW-0812">Transmembrane</keyword>
<evidence type="ECO:0000256" key="7">
    <source>
        <dbReference type="ARBA" id="ARBA00035120"/>
    </source>
</evidence>
<name>A0ABR4NMK6_9SACH</name>
<dbReference type="EMBL" id="JBEVYD010000012">
    <property type="protein sequence ID" value="KAL3229032.1"/>
    <property type="molecule type" value="Genomic_DNA"/>
</dbReference>
<evidence type="ECO:0000256" key="2">
    <source>
        <dbReference type="ARBA" id="ARBA00004651"/>
    </source>
</evidence>
<keyword evidence="3" id="KW-1003">Cell membrane</keyword>
<feature type="transmembrane region" description="Helical" evidence="10">
    <location>
        <begin position="57"/>
        <end position="74"/>
    </location>
</feature>
<evidence type="ECO:0000256" key="3">
    <source>
        <dbReference type="ARBA" id="ARBA00022475"/>
    </source>
</evidence>
<gene>
    <name evidence="11" type="ORF">RNJ44_02119</name>
</gene>
<comment type="catalytic activity">
    <reaction evidence="8">
        <text>fluoride(in) = fluoride(out)</text>
        <dbReference type="Rhea" id="RHEA:76159"/>
        <dbReference type="ChEBI" id="CHEBI:17051"/>
    </reaction>
    <physiologicalReaction direction="left-to-right" evidence="8">
        <dbReference type="Rhea" id="RHEA:76160"/>
    </physiologicalReaction>
</comment>
<feature type="transmembrane region" description="Helical" evidence="10">
    <location>
        <begin position="245"/>
        <end position="267"/>
    </location>
</feature>
<evidence type="ECO:0000313" key="12">
    <source>
        <dbReference type="Proteomes" id="UP001623330"/>
    </source>
</evidence>
<evidence type="ECO:0000256" key="1">
    <source>
        <dbReference type="ARBA" id="ARBA00002598"/>
    </source>
</evidence>
<evidence type="ECO:0000256" key="6">
    <source>
        <dbReference type="ARBA" id="ARBA00023136"/>
    </source>
</evidence>
<feature type="transmembrane region" description="Helical" evidence="10">
    <location>
        <begin position="213"/>
        <end position="239"/>
    </location>
</feature>